<comment type="caution">
    <text evidence="1">The sequence shown here is derived from an EMBL/GenBank/DDBJ whole genome shotgun (WGS) entry which is preliminary data.</text>
</comment>
<organism evidence="1 2">
    <name type="scientific">Dovyalis caffra</name>
    <dbReference type="NCBI Taxonomy" id="77055"/>
    <lineage>
        <taxon>Eukaryota</taxon>
        <taxon>Viridiplantae</taxon>
        <taxon>Streptophyta</taxon>
        <taxon>Embryophyta</taxon>
        <taxon>Tracheophyta</taxon>
        <taxon>Spermatophyta</taxon>
        <taxon>Magnoliopsida</taxon>
        <taxon>eudicotyledons</taxon>
        <taxon>Gunneridae</taxon>
        <taxon>Pentapetalae</taxon>
        <taxon>rosids</taxon>
        <taxon>fabids</taxon>
        <taxon>Malpighiales</taxon>
        <taxon>Salicaceae</taxon>
        <taxon>Flacourtieae</taxon>
        <taxon>Dovyalis</taxon>
    </lineage>
</organism>
<dbReference type="Proteomes" id="UP001314170">
    <property type="component" value="Unassembled WGS sequence"/>
</dbReference>
<accession>A0AAV1QPU6</accession>
<dbReference type="AlphaFoldDB" id="A0AAV1QPU6"/>
<dbReference type="EMBL" id="CAWUPB010000058">
    <property type="protein sequence ID" value="CAK7322984.1"/>
    <property type="molecule type" value="Genomic_DNA"/>
</dbReference>
<proteinExistence type="predicted"/>
<evidence type="ECO:0000313" key="1">
    <source>
        <dbReference type="EMBL" id="CAK7322984.1"/>
    </source>
</evidence>
<protein>
    <submittedName>
        <fullName evidence="1">Uncharacterized protein</fullName>
    </submittedName>
</protein>
<gene>
    <name evidence="1" type="ORF">DCAF_LOCUS598</name>
</gene>
<reference evidence="1 2" key="1">
    <citation type="submission" date="2024-01" db="EMBL/GenBank/DDBJ databases">
        <authorList>
            <person name="Waweru B."/>
        </authorList>
    </citation>
    <scope>NUCLEOTIDE SEQUENCE [LARGE SCALE GENOMIC DNA]</scope>
</reference>
<evidence type="ECO:0000313" key="2">
    <source>
        <dbReference type="Proteomes" id="UP001314170"/>
    </source>
</evidence>
<name>A0AAV1QPU6_9ROSI</name>
<keyword evidence="2" id="KW-1185">Reference proteome</keyword>
<sequence>MATPGPYVLRVWFRLEVKSGMGVRHRGLFGDDGGSGWKLGSSCSSMFRWLFEWRLKTILLRSNGSKRDDGKMKMRMIEFHESNPSLSPIAHSFGDYRMQESGKACNKVGLKGN</sequence>